<name>A0A9P3L744_9APHY</name>
<dbReference type="OrthoDB" id="3229881at2759"/>
<organism evidence="2 3">
    <name type="scientific">Phanerochaete sordida</name>
    <dbReference type="NCBI Taxonomy" id="48140"/>
    <lineage>
        <taxon>Eukaryota</taxon>
        <taxon>Fungi</taxon>
        <taxon>Dikarya</taxon>
        <taxon>Basidiomycota</taxon>
        <taxon>Agaricomycotina</taxon>
        <taxon>Agaricomycetes</taxon>
        <taxon>Polyporales</taxon>
        <taxon>Phanerochaetaceae</taxon>
        <taxon>Phanerochaete</taxon>
    </lineage>
</organism>
<dbReference type="Proteomes" id="UP000703269">
    <property type="component" value="Unassembled WGS sequence"/>
</dbReference>
<keyword evidence="1" id="KW-0732">Signal</keyword>
<reference evidence="2 3" key="1">
    <citation type="submission" date="2021-08" db="EMBL/GenBank/DDBJ databases">
        <title>Draft Genome Sequence of Phanerochaete sordida strain YK-624.</title>
        <authorList>
            <person name="Mori T."/>
            <person name="Dohra H."/>
            <person name="Suzuki T."/>
            <person name="Kawagishi H."/>
            <person name="Hirai H."/>
        </authorList>
    </citation>
    <scope>NUCLEOTIDE SEQUENCE [LARGE SCALE GENOMIC DNA]</scope>
    <source>
        <strain evidence="2 3">YK-624</strain>
    </source>
</reference>
<evidence type="ECO:0008006" key="4">
    <source>
        <dbReference type="Google" id="ProtNLM"/>
    </source>
</evidence>
<protein>
    <recommendedName>
        <fullName evidence="4">Carboxylic ester hydrolase</fullName>
    </recommendedName>
</protein>
<gene>
    <name evidence="2" type="ORF">PsYK624_002050</name>
</gene>
<dbReference type="EMBL" id="BPQB01000001">
    <property type="protein sequence ID" value="GJE84129.1"/>
    <property type="molecule type" value="Genomic_DNA"/>
</dbReference>
<evidence type="ECO:0000256" key="1">
    <source>
        <dbReference type="SAM" id="SignalP"/>
    </source>
</evidence>
<evidence type="ECO:0000313" key="2">
    <source>
        <dbReference type="EMBL" id="GJE84129.1"/>
    </source>
</evidence>
<proteinExistence type="predicted"/>
<keyword evidence="3" id="KW-1185">Reference proteome</keyword>
<accession>A0A9P3L744</accession>
<feature type="chain" id="PRO_5040166566" description="Carboxylic ester hydrolase" evidence="1">
    <location>
        <begin position="18"/>
        <end position="191"/>
    </location>
</feature>
<feature type="signal peptide" evidence="1">
    <location>
        <begin position="1"/>
        <end position="17"/>
    </location>
</feature>
<comment type="caution">
    <text evidence="2">The sequence shown here is derived from an EMBL/GenBank/DDBJ whole genome shotgun (WGS) entry which is preliminary data.</text>
</comment>
<dbReference type="AlphaFoldDB" id="A0A9P3L744"/>
<sequence>MLAYLFLCASWLIGVLAMPSFEGVTSWSSIGSLVPGMTALEALGPSASGHASDEPGQSPFYFSIDAPHGLTGNATVKKARVPPLFYIHGAQLFNYHNASTIYPVQVVNGTRAEGMPLQIVVGTPRGDVVRGGTWRWQGTQLFYELGTANNGGVYYGCQNADGLMGLFLFLRGSPTPPGCTLFTVHSFMRRG</sequence>
<evidence type="ECO:0000313" key="3">
    <source>
        <dbReference type="Proteomes" id="UP000703269"/>
    </source>
</evidence>